<evidence type="ECO:0000256" key="2">
    <source>
        <dbReference type="SAM" id="Phobius"/>
    </source>
</evidence>
<feature type="chain" id="PRO_5017289405" description="Mid2 domain-containing protein" evidence="3">
    <location>
        <begin position="19"/>
        <end position="253"/>
    </location>
</feature>
<keyword evidence="5" id="KW-1185">Reference proteome</keyword>
<dbReference type="GeneID" id="37223080"/>
<protein>
    <recommendedName>
        <fullName evidence="6">Mid2 domain-containing protein</fullName>
    </recommendedName>
</protein>
<dbReference type="AlphaFoldDB" id="A0A395GKY6"/>
<dbReference type="OrthoDB" id="5215637at2759"/>
<evidence type="ECO:0000256" key="3">
    <source>
        <dbReference type="SAM" id="SignalP"/>
    </source>
</evidence>
<evidence type="ECO:0000256" key="1">
    <source>
        <dbReference type="SAM" id="MobiDB-lite"/>
    </source>
</evidence>
<dbReference type="VEuPathDB" id="FungiDB:BO80DRAFT_417316"/>
<keyword evidence="3" id="KW-0732">Signal</keyword>
<feature type="transmembrane region" description="Helical" evidence="2">
    <location>
        <begin position="172"/>
        <end position="196"/>
    </location>
</feature>
<dbReference type="Proteomes" id="UP000249402">
    <property type="component" value="Unassembled WGS sequence"/>
</dbReference>
<dbReference type="STRING" id="1448316.A0A395GKY6"/>
<keyword evidence="2" id="KW-0812">Transmembrane</keyword>
<feature type="signal peptide" evidence="3">
    <location>
        <begin position="1"/>
        <end position="18"/>
    </location>
</feature>
<reference evidence="4 5" key="1">
    <citation type="submission" date="2018-02" db="EMBL/GenBank/DDBJ databases">
        <title>The genomes of Aspergillus section Nigri reveals drivers in fungal speciation.</title>
        <authorList>
            <consortium name="DOE Joint Genome Institute"/>
            <person name="Vesth T.C."/>
            <person name="Nybo J."/>
            <person name="Theobald S."/>
            <person name="Brandl J."/>
            <person name="Frisvad J.C."/>
            <person name="Nielsen K.F."/>
            <person name="Lyhne E.K."/>
            <person name="Kogle M.E."/>
            <person name="Kuo A."/>
            <person name="Riley R."/>
            <person name="Clum A."/>
            <person name="Nolan M."/>
            <person name="Lipzen A."/>
            <person name="Salamov A."/>
            <person name="Henrissat B."/>
            <person name="Wiebenga A."/>
            <person name="De vries R.P."/>
            <person name="Grigoriev I.V."/>
            <person name="Mortensen U.H."/>
            <person name="Andersen M.R."/>
            <person name="Baker S.E."/>
        </authorList>
    </citation>
    <scope>NUCLEOTIDE SEQUENCE [LARGE SCALE GENOMIC DNA]</scope>
    <source>
        <strain evidence="4 5">CBS 121593</strain>
    </source>
</reference>
<dbReference type="EMBL" id="KZ824479">
    <property type="protein sequence ID" value="RAK96161.1"/>
    <property type="molecule type" value="Genomic_DNA"/>
</dbReference>
<name>A0A395GKY6_9EURO</name>
<feature type="region of interest" description="Disordered" evidence="1">
    <location>
        <begin position="227"/>
        <end position="253"/>
    </location>
</feature>
<evidence type="ECO:0000313" key="5">
    <source>
        <dbReference type="Proteomes" id="UP000249402"/>
    </source>
</evidence>
<dbReference type="RefSeq" id="XP_025570489.1">
    <property type="nucleotide sequence ID" value="XM_025718215.1"/>
</dbReference>
<keyword evidence="2" id="KW-1133">Transmembrane helix</keyword>
<accession>A0A395GKY6</accession>
<proteinExistence type="predicted"/>
<organism evidence="4 5">
    <name type="scientific">Aspergillus ibericus CBS 121593</name>
    <dbReference type="NCBI Taxonomy" id="1448316"/>
    <lineage>
        <taxon>Eukaryota</taxon>
        <taxon>Fungi</taxon>
        <taxon>Dikarya</taxon>
        <taxon>Ascomycota</taxon>
        <taxon>Pezizomycotina</taxon>
        <taxon>Eurotiomycetes</taxon>
        <taxon>Eurotiomycetidae</taxon>
        <taxon>Eurotiales</taxon>
        <taxon>Aspergillaceae</taxon>
        <taxon>Aspergillus</taxon>
        <taxon>Aspergillus subgen. Circumdati</taxon>
    </lineage>
</organism>
<keyword evidence="2" id="KW-0472">Membrane</keyword>
<evidence type="ECO:0008006" key="6">
    <source>
        <dbReference type="Google" id="ProtNLM"/>
    </source>
</evidence>
<sequence length="253" mass="26929">MRLVTLGVFFLTSLGISATKTCYAPDGTPVEDDIYVPCIAIKGVQSMCCRLNDTDPDECLTSGLCYTSKVGYKGYWRDFCTDETWESPNCLSKSICNTTSGGNSSWTSFLTYCHGDQYCCGDDGSCCSTDDVFTINETLVTIGDVATATVTATNSANVNGTNSGSSDESTKLAIGLGVAIPLTAIAGAMLGAGFLWGRKQTQRKWLQTTYHDGTAGQLLQPILQQGNVPNHHQTYPHEVSGSPLSPTELPGGK</sequence>
<evidence type="ECO:0000313" key="4">
    <source>
        <dbReference type="EMBL" id="RAK96161.1"/>
    </source>
</evidence>
<gene>
    <name evidence="4" type="ORF">BO80DRAFT_417316</name>
</gene>